<dbReference type="Gene3D" id="3.40.640.10">
    <property type="entry name" value="Type I PLP-dependent aspartate aminotransferase-like (Major domain)"/>
    <property type="match status" value="1"/>
</dbReference>
<accession>A0A381Q7G4</accession>
<dbReference type="Pfam" id="PF00155">
    <property type="entry name" value="Aminotran_1_2"/>
    <property type="match status" value="1"/>
</dbReference>
<evidence type="ECO:0000259" key="1">
    <source>
        <dbReference type="Pfam" id="PF00155"/>
    </source>
</evidence>
<dbReference type="CDD" id="cd00609">
    <property type="entry name" value="AAT_like"/>
    <property type="match status" value="1"/>
</dbReference>
<name>A0A381Q7G4_9ZZZZ</name>
<organism evidence="2">
    <name type="scientific">marine metagenome</name>
    <dbReference type="NCBI Taxonomy" id="408172"/>
    <lineage>
        <taxon>unclassified sequences</taxon>
        <taxon>metagenomes</taxon>
        <taxon>ecological metagenomes</taxon>
    </lineage>
</organism>
<protein>
    <recommendedName>
        <fullName evidence="1">Aminotransferase class I/classII large domain-containing protein</fullName>
    </recommendedName>
</protein>
<gene>
    <name evidence="2" type="ORF">METZ01_LOCUS28130</name>
</gene>
<dbReference type="InterPro" id="IPR015421">
    <property type="entry name" value="PyrdxlP-dep_Trfase_major"/>
</dbReference>
<dbReference type="GO" id="GO:0030170">
    <property type="term" value="F:pyridoxal phosphate binding"/>
    <property type="evidence" value="ECO:0007669"/>
    <property type="project" value="InterPro"/>
</dbReference>
<dbReference type="PANTHER" id="PTHR43510:SF1">
    <property type="entry name" value="AMINOTRANSFERASE FUNCTION, HYPOTHETICAL (EUROFUNG)"/>
    <property type="match status" value="1"/>
</dbReference>
<dbReference type="AlphaFoldDB" id="A0A381Q7G4"/>
<evidence type="ECO:0000313" key="2">
    <source>
        <dbReference type="EMBL" id="SUZ75276.1"/>
    </source>
</evidence>
<dbReference type="InterPro" id="IPR015422">
    <property type="entry name" value="PyrdxlP-dep_Trfase_small"/>
</dbReference>
<sequence length="370" mass="41701">MFTVFEMERFQSIYENEVDFNLSDSGNHPMSINDLLEKDEIERFLSMEIYYGYTQGDPRLLRVIKDWYPNTNESNILLTSGSAEANFIMAWALIKPGDEVVMVLPNYMQVPGLAKNFGAEIKTISLKEELGWHLDLNELEEIVTPNTKLISICNPNNPTGAVMTDEEMTAIASIAKNNDAYVHSDEVYRGSELDGKETRSFIEFYEKAIVCCGLSKSFAHPGLRIGWLVANEELVEEIWAHKDYTSLCASVLSQEIAIKIMTKKNREQVLSRSSEMLNNNLKLFQSWLDSHRGLFTFVPPQAGGMAFVGYNMDINSMEFAHKLRTEQSVLIVPGDCYGMDGYLRFGIGSHSDYLSQGLELVSNGIKSIGC</sequence>
<dbReference type="InterPro" id="IPR015424">
    <property type="entry name" value="PyrdxlP-dep_Trfase"/>
</dbReference>
<feature type="domain" description="Aminotransferase class I/classII large" evidence="1">
    <location>
        <begin position="51"/>
        <end position="350"/>
    </location>
</feature>
<dbReference type="Gene3D" id="3.90.1150.10">
    <property type="entry name" value="Aspartate Aminotransferase, domain 1"/>
    <property type="match status" value="1"/>
</dbReference>
<dbReference type="InterPro" id="IPR004839">
    <property type="entry name" value="Aminotransferase_I/II_large"/>
</dbReference>
<reference evidence="2" key="1">
    <citation type="submission" date="2018-05" db="EMBL/GenBank/DDBJ databases">
        <authorList>
            <person name="Lanie J.A."/>
            <person name="Ng W.-L."/>
            <person name="Kazmierczak K.M."/>
            <person name="Andrzejewski T.M."/>
            <person name="Davidsen T.M."/>
            <person name="Wayne K.J."/>
            <person name="Tettelin H."/>
            <person name="Glass J.I."/>
            <person name="Rusch D."/>
            <person name="Podicherti R."/>
            <person name="Tsui H.-C.T."/>
            <person name="Winkler M.E."/>
        </authorList>
    </citation>
    <scope>NUCLEOTIDE SEQUENCE</scope>
</reference>
<dbReference type="SUPFAM" id="SSF53383">
    <property type="entry name" value="PLP-dependent transferases"/>
    <property type="match status" value="1"/>
</dbReference>
<dbReference type="PANTHER" id="PTHR43510">
    <property type="entry name" value="AMINOTRANSFERASE FUNCTION, HYPOTHETICAL (EUROFUNG)"/>
    <property type="match status" value="1"/>
</dbReference>
<proteinExistence type="predicted"/>
<dbReference type="EMBL" id="UINC01001239">
    <property type="protein sequence ID" value="SUZ75276.1"/>
    <property type="molecule type" value="Genomic_DNA"/>
</dbReference>